<protein>
    <submittedName>
        <fullName evidence="2">Anti-sigma-28 factor, FlgM family</fullName>
    </submittedName>
</protein>
<dbReference type="SUPFAM" id="SSF101498">
    <property type="entry name" value="Anti-sigma factor FlgM"/>
    <property type="match status" value="1"/>
</dbReference>
<name>A0A1I1BC24_9CLOT</name>
<feature type="domain" description="Anti-sigma-28 factor FlgM C-terminal" evidence="1">
    <location>
        <begin position="32"/>
        <end position="84"/>
    </location>
</feature>
<proteinExistence type="predicted"/>
<evidence type="ECO:0000313" key="3">
    <source>
        <dbReference type="Proteomes" id="UP000198619"/>
    </source>
</evidence>
<evidence type="ECO:0000259" key="1">
    <source>
        <dbReference type="Pfam" id="PF04316"/>
    </source>
</evidence>
<dbReference type="EMBL" id="FOKI01000087">
    <property type="protein sequence ID" value="SFB47322.1"/>
    <property type="molecule type" value="Genomic_DNA"/>
</dbReference>
<gene>
    <name evidence="2" type="ORF">SAMN04488528_10873</name>
</gene>
<dbReference type="RefSeq" id="WP_177199523.1">
    <property type="nucleotide sequence ID" value="NZ_FOKI01000087.1"/>
</dbReference>
<dbReference type="Pfam" id="PF04316">
    <property type="entry name" value="FlgM"/>
    <property type="match status" value="1"/>
</dbReference>
<sequence>MDVKSIGVNKVVNLYSDKSKVQRVHKVEPKKDTLEISPLAKKLSSLDVDNFKIDRTEEVEIIRKKVKEGSYNVKSEDIAKKMLEVMKGRGV</sequence>
<keyword evidence="3" id="KW-1185">Reference proteome</keyword>
<accession>A0A1I1BC24</accession>
<reference evidence="2 3" key="1">
    <citation type="submission" date="2016-10" db="EMBL/GenBank/DDBJ databases">
        <authorList>
            <person name="de Groot N.N."/>
        </authorList>
    </citation>
    <scope>NUCLEOTIDE SEQUENCE [LARGE SCALE GENOMIC DNA]</scope>
    <source>
        <strain evidence="2 3">DSM 12271</strain>
    </source>
</reference>
<dbReference type="AlphaFoldDB" id="A0A1I1BC24"/>
<dbReference type="InterPro" id="IPR031316">
    <property type="entry name" value="FlgM_C"/>
</dbReference>
<dbReference type="InterPro" id="IPR035890">
    <property type="entry name" value="Anti-sigma-28_factor_FlgM_sf"/>
</dbReference>
<evidence type="ECO:0000313" key="2">
    <source>
        <dbReference type="EMBL" id="SFB47322.1"/>
    </source>
</evidence>
<organism evidence="2 3">
    <name type="scientific">Clostridium frigidicarnis</name>
    <dbReference type="NCBI Taxonomy" id="84698"/>
    <lineage>
        <taxon>Bacteria</taxon>
        <taxon>Bacillati</taxon>
        <taxon>Bacillota</taxon>
        <taxon>Clostridia</taxon>
        <taxon>Eubacteriales</taxon>
        <taxon>Clostridiaceae</taxon>
        <taxon>Clostridium</taxon>
    </lineage>
</organism>
<dbReference type="STRING" id="84698.SAMN04488528_10873"/>
<dbReference type="Proteomes" id="UP000198619">
    <property type="component" value="Unassembled WGS sequence"/>
</dbReference>